<gene>
    <name evidence="4" type="ORF">UA74_19075</name>
</gene>
<reference evidence="5" key="1">
    <citation type="submission" date="2016-06" db="EMBL/GenBank/DDBJ databases">
        <title>Complete genome sequence of Actinoalloteichus fjordicus DSM 46855 (=ADI127-17), type strain of the new species Actinoalloteichus fjordicus.</title>
        <authorList>
            <person name="Ruckert C."/>
            <person name="Nouioui I."/>
            <person name="Willmese J."/>
            <person name="van Wezel G."/>
            <person name="Klenk H.-P."/>
            <person name="Kalinowski J."/>
            <person name="Zotchev S.B."/>
        </authorList>
    </citation>
    <scope>NUCLEOTIDE SEQUENCE [LARGE SCALE GENOMIC DNA]</scope>
    <source>
        <strain evidence="5">ADI127-7</strain>
    </source>
</reference>
<dbReference type="AlphaFoldDB" id="A0AAC9LFC7"/>
<protein>
    <recommendedName>
        <fullName evidence="3">Core-binding (CB) domain-containing protein</fullName>
    </recommendedName>
</protein>
<dbReference type="SUPFAM" id="SSF56349">
    <property type="entry name" value="DNA breaking-rejoining enzymes"/>
    <property type="match status" value="1"/>
</dbReference>
<dbReference type="GO" id="GO:0003677">
    <property type="term" value="F:DNA binding"/>
    <property type="evidence" value="ECO:0007669"/>
    <property type="project" value="UniProtKB-UniRule"/>
</dbReference>
<dbReference type="InterPro" id="IPR011010">
    <property type="entry name" value="DNA_brk_join_enz"/>
</dbReference>
<evidence type="ECO:0000259" key="3">
    <source>
        <dbReference type="PROSITE" id="PS51900"/>
    </source>
</evidence>
<dbReference type="PROSITE" id="PS51900">
    <property type="entry name" value="CB"/>
    <property type="match status" value="1"/>
</dbReference>
<organism evidence="4 5">
    <name type="scientific">Actinoalloteichus fjordicus</name>
    <dbReference type="NCBI Taxonomy" id="1612552"/>
    <lineage>
        <taxon>Bacteria</taxon>
        <taxon>Bacillati</taxon>
        <taxon>Actinomycetota</taxon>
        <taxon>Actinomycetes</taxon>
        <taxon>Pseudonocardiales</taxon>
        <taxon>Pseudonocardiaceae</taxon>
        <taxon>Actinoalloteichus</taxon>
    </lineage>
</organism>
<accession>A0AAC9LFC7</accession>
<evidence type="ECO:0000313" key="4">
    <source>
        <dbReference type="EMBL" id="APU15840.1"/>
    </source>
</evidence>
<dbReference type="InterPro" id="IPR010998">
    <property type="entry name" value="Integrase_recombinase_N"/>
</dbReference>
<feature type="domain" description="Core-binding (CB)" evidence="3">
    <location>
        <begin position="75"/>
        <end position="155"/>
    </location>
</feature>
<evidence type="ECO:0000313" key="5">
    <source>
        <dbReference type="Proteomes" id="UP000185511"/>
    </source>
</evidence>
<keyword evidence="1 2" id="KW-0238">DNA-binding</keyword>
<sequence>MVSWRVRGTAGEGRNAVAWVEKRGTRSWRVRYVRDDGTLGSLPGFATKRAAADHAEDMESDQRRGNWIDPAAGRLTLAEWSVPWMDALDLAANTENQYRSLLRNHLLPRWGDVAIGDITGIAVAAWSKKVRAAGYAPASVATMVKLLSMLLADAAYERLIPANPIRPRRRGRRRRTRAPERQWATHEQVLTTTDQATALGGAWAGTLIHTAAWTGARWGELLGLQRHNTHLDDARIVIDPDHGALHEINGKFSLGRGRAALRARRPHR</sequence>
<name>A0AAC9LFC7_9PSEU</name>
<proteinExistence type="predicted"/>
<keyword evidence="5" id="KW-1185">Reference proteome</keyword>
<dbReference type="Gene3D" id="1.10.150.130">
    <property type="match status" value="1"/>
</dbReference>
<evidence type="ECO:0000256" key="1">
    <source>
        <dbReference type="ARBA" id="ARBA00023125"/>
    </source>
</evidence>
<dbReference type="KEGG" id="acad:UA74_19075"/>
<dbReference type="EMBL" id="CP016076">
    <property type="protein sequence ID" value="APU15840.1"/>
    <property type="molecule type" value="Genomic_DNA"/>
</dbReference>
<dbReference type="Proteomes" id="UP000185511">
    <property type="component" value="Chromosome"/>
</dbReference>
<evidence type="ECO:0000256" key="2">
    <source>
        <dbReference type="PROSITE-ProRule" id="PRU01248"/>
    </source>
</evidence>
<dbReference type="InterPro" id="IPR044068">
    <property type="entry name" value="CB"/>
</dbReference>